<dbReference type="EMBL" id="SMFV01000005">
    <property type="protein sequence ID" value="TCK03329.1"/>
    <property type="molecule type" value="Genomic_DNA"/>
</dbReference>
<dbReference type="AlphaFoldDB" id="A0A4R1GCD7"/>
<comment type="caution">
    <text evidence="9">The sequence shown here is derived from an EMBL/GenBank/DDBJ whole genome shotgun (WGS) entry which is preliminary data.</text>
</comment>
<dbReference type="InterPro" id="IPR013563">
    <property type="entry name" value="Oligopep_ABC_C"/>
</dbReference>
<keyword evidence="5" id="KW-0547">Nucleotide-binding</keyword>
<dbReference type="Gene3D" id="3.40.50.300">
    <property type="entry name" value="P-loop containing nucleotide triphosphate hydrolases"/>
    <property type="match status" value="1"/>
</dbReference>
<dbReference type="FunFam" id="3.40.50.300:FF:000016">
    <property type="entry name" value="Oligopeptide ABC transporter ATP-binding component"/>
    <property type="match status" value="1"/>
</dbReference>
<keyword evidence="4" id="KW-1003">Cell membrane</keyword>
<evidence type="ECO:0000256" key="2">
    <source>
        <dbReference type="ARBA" id="ARBA00005417"/>
    </source>
</evidence>
<dbReference type="InterPro" id="IPR027417">
    <property type="entry name" value="P-loop_NTPase"/>
</dbReference>
<keyword evidence="10" id="KW-1185">Reference proteome</keyword>
<dbReference type="InterPro" id="IPR050388">
    <property type="entry name" value="ABC_Ni/Peptide_Import"/>
</dbReference>
<name>A0A4R1GCD7_9BACT</name>
<reference evidence="9 10" key="1">
    <citation type="submission" date="2019-03" db="EMBL/GenBank/DDBJ databases">
        <title>Genomic Encyclopedia of Archaeal and Bacterial Type Strains, Phase II (KMG-II): from individual species to whole genera.</title>
        <authorList>
            <person name="Goeker M."/>
        </authorList>
    </citation>
    <scope>NUCLEOTIDE SEQUENCE [LARGE SCALE GENOMIC DNA]</scope>
    <source>
        <strain evidence="9 10">DSM 24425</strain>
    </source>
</reference>
<keyword evidence="3" id="KW-0813">Transport</keyword>
<protein>
    <submittedName>
        <fullName evidence="9">Peptide/nickel transport system ATP-binding protein</fullName>
    </submittedName>
</protein>
<keyword evidence="6 9" id="KW-0067">ATP-binding</keyword>
<dbReference type="RefSeq" id="WP_132527196.1">
    <property type="nucleotide sequence ID" value="NZ_SMFV01000005.1"/>
</dbReference>
<comment type="subcellular location">
    <subcellularLocation>
        <location evidence="1">Cell inner membrane</location>
        <topology evidence="1">Peripheral membrane protein</topology>
    </subcellularLocation>
</comment>
<organism evidence="9 10">
    <name type="scientific">Phorcysia thermohydrogeniphila</name>
    <dbReference type="NCBI Taxonomy" id="936138"/>
    <lineage>
        <taxon>Bacteria</taxon>
        <taxon>Pseudomonadati</taxon>
        <taxon>Aquificota</taxon>
        <taxon>Aquificia</taxon>
        <taxon>Desulfurobacteriales</taxon>
        <taxon>Desulfurobacteriaceae</taxon>
        <taxon>Phorcysia</taxon>
    </lineage>
</organism>
<dbReference type="Proteomes" id="UP000295777">
    <property type="component" value="Unassembled WGS sequence"/>
</dbReference>
<evidence type="ECO:0000256" key="1">
    <source>
        <dbReference type="ARBA" id="ARBA00004417"/>
    </source>
</evidence>
<evidence type="ECO:0000256" key="5">
    <source>
        <dbReference type="ARBA" id="ARBA00022741"/>
    </source>
</evidence>
<dbReference type="NCBIfam" id="TIGR01727">
    <property type="entry name" value="oligo_HPY"/>
    <property type="match status" value="1"/>
</dbReference>
<dbReference type="SMART" id="SM00382">
    <property type="entry name" value="AAA"/>
    <property type="match status" value="1"/>
</dbReference>
<dbReference type="PANTHER" id="PTHR43297">
    <property type="entry name" value="OLIGOPEPTIDE TRANSPORT ATP-BINDING PROTEIN APPD"/>
    <property type="match status" value="1"/>
</dbReference>
<accession>A0A4R1GCD7</accession>
<sequence>MPLVVEKLSISTSTYSVVKEAFLRVEKGKRVAVVGESGSGKSLTALSILKLLPESLKVSGKVEVDGTNVLALKGKELRNFRWKKVAMVFQDPSASLNPLMKVKDQIGEAILYHGIAPKEEVEGRVLELLKMVNVPEPEEKMNAYPHHLSGGLKQRVAIAMALACDPDYLIADEPTTALDVTVQARILELLKELSNSKNMGILLITHDMGVVWEFAEEVFVMYAGYTVEAGRTEELFKNPLHPYTKGLIECSPRLKGGKKRKLPYIPGSVPEPSEVQKGCPFYPRCPIAKDICEKEIPPAVKADGRVVRCFLID</sequence>
<gene>
    <name evidence="9" type="ORF">CLV27_1400</name>
</gene>
<dbReference type="GO" id="GO:0005524">
    <property type="term" value="F:ATP binding"/>
    <property type="evidence" value="ECO:0007669"/>
    <property type="project" value="UniProtKB-KW"/>
</dbReference>
<dbReference type="Pfam" id="PF00005">
    <property type="entry name" value="ABC_tran"/>
    <property type="match status" value="1"/>
</dbReference>
<keyword evidence="7" id="KW-0472">Membrane</keyword>
<evidence type="ECO:0000259" key="8">
    <source>
        <dbReference type="PROSITE" id="PS50893"/>
    </source>
</evidence>
<evidence type="ECO:0000313" key="9">
    <source>
        <dbReference type="EMBL" id="TCK03329.1"/>
    </source>
</evidence>
<evidence type="ECO:0000256" key="3">
    <source>
        <dbReference type="ARBA" id="ARBA00022448"/>
    </source>
</evidence>
<dbReference type="PROSITE" id="PS50893">
    <property type="entry name" value="ABC_TRANSPORTER_2"/>
    <property type="match status" value="1"/>
</dbReference>
<dbReference type="InterPro" id="IPR003593">
    <property type="entry name" value="AAA+_ATPase"/>
</dbReference>
<evidence type="ECO:0000256" key="6">
    <source>
        <dbReference type="ARBA" id="ARBA00022840"/>
    </source>
</evidence>
<proteinExistence type="inferred from homology"/>
<feature type="domain" description="ABC transporter" evidence="8">
    <location>
        <begin position="3"/>
        <end position="248"/>
    </location>
</feature>
<comment type="similarity">
    <text evidence="2">Belongs to the ABC transporter superfamily.</text>
</comment>
<dbReference type="SUPFAM" id="SSF52540">
    <property type="entry name" value="P-loop containing nucleoside triphosphate hydrolases"/>
    <property type="match status" value="1"/>
</dbReference>
<dbReference type="CDD" id="cd03257">
    <property type="entry name" value="ABC_NikE_OppD_transporters"/>
    <property type="match status" value="1"/>
</dbReference>
<dbReference type="OrthoDB" id="9806285at2"/>
<evidence type="ECO:0000313" key="10">
    <source>
        <dbReference type="Proteomes" id="UP000295777"/>
    </source>
</evidence>
<evidence type="ECO:0000256" key="4">
    <source>
        <dbReference type="ARBA" id="ARBA00022475"/>
    </source>
</evidence>
<dbReference type="Pfam" id="PF08352">
    <property type="entry name" value="oligo_HPY"/>
    <property type="match status" value="1"/>
</dbReference>
<dbReference type="InterPro" id="IPR003439">
    <property type="entry name" value="ABC_transporter-like_ATP-bd"/>
</dbReference>
<dbReference type="GO" id="GO:0015833">
    <property type="term" value="P:peptide transport"/>
    <property type="evidence" value="ECO:0007669"/>
    <property type="project" value="InterPro"/>
</dbReference>
<dbReference type="PANTHER" id="PTHR43297:SF2">
    <property type="entry name" value="DIPEPTIDE TRANSPORT ATP-BINDING PROTEIN DPPD"/>
    <property type="match status" value="1"/>
</dbReference>
<evidence type="ECO:0000256" key="7">
    <source>
        <dbReference type="ARBA" id="ARBA00023136"/>
    </source>
</evidence>
<dbReference type="GO" id="GO:0005886">
    <property type="term" value="C:plasma membrane"/>
    <property type="evidence" value="ECO:0007669"/>
    <property type="project" value="UniProtKB-SubCell"/>
</dbReference>
<dbReference type="GO" id="GO:0016887">
    <property type="term" value="F:ATP hydrolysis activity"/>
    <property type="evidence" value="ECO:0007669"/>
    <property type="project" value="InterPro"/>
</dbReference>